<keyword evidence="4" id="KW-0479">Metal-binding</keyword>
<dbReference type="GO" id="GO:0005634">
    <property type="term" value="C:nucleus"/>
    <property type="evidence" value="ECO:0007669"/>
    <property type="project" value="TreeGrafter"/>
</dbReference>
<proteinExistence type="inferred from homology"/>
<dbReference type="Gene3D" id="3.40.50.1220">
    <property type="entry name" value="TPP-binding domain"/>
    <property type="match status" value="1"/>
</dbReference>
<dbReference type="eggNOG" id="KOG2684">
    <property type="taxonomic scope" value="Eukaryota"/>
</dbReference>
<organism evidence="6 7">
    <name type="scientific">Dothistroma septosporum (strain NZE10 / CBS 128990)</name>
    <name type="common">Red band needle blight fungus</name>
    <name type="synonym">Mycosphaerella pini</name>
    <dbReference type="NCBI Taxonomy" id="675120"/>
    <lineage>
        <taxon>Eukaryota</taxon>
        <taxon>Fungi</taxon>
        <taxon>Dikarya</taxon>
        <taxon>Ascomycota</taxon>
        <taxon>Pezizomycotina</taxon>
        <taxon>Dothideomycetes</taxon>
        <taxon>Dothideomycetidae</taxon>
        <taxon>Mycosphaerellales</taxon>
        <taxon>Mycosphaerellaceae</taxon>
        <taxon>Dothistroma</taxon>
    </lineage>
</organism>
<dbReference type="SUPFAM" id="SSF52467">
    <property type="entry name" value="DHS-like NAD/FAD-binding domain"/>
    <property type="match status" value="1"/>
</dbReference>
<keyword evidence="2" id="KW-0808">Transferase</keyword>
<dbReference type="Proteomes" id="UP000016933">
    <property type="component" value="Unassembled WGS sequence"/>
</dbReference>
<evidence type="ECO:0000313" key="7">
    <source>
        <dbReference type="Proteomes" id="UP000016933"/>
    </source>
</evidence>
<evidence type="ECO:0000256" key="1">
    <source>
        <dbReference type="ARBA" id="ARBA00006924"/>
    </source>
</evidence>
<reference evidence="7" key="1">
    <citation type="journal article" date="2012" name="PLoS Genet.">
        <title>The genomes of the fungal plant pathogens Cladosporium fulvum and Dothistroma septosporum reveal adaptation to different hosts and lifestyles but also signatures of common ancestry.</title>
        <authorList>
            <person name="de Wit P.J.G.M."/>
            <person name="van der Burgt A."/>
            <person name="Oekmen B."/>
            <person name="Stergiopoulos I."/>
            <person name="Abd-Elsalam K.A."/>
            <person name="Aerts A.L."/>
            <person name="Bahkali A.H."/>
            <person name="Beenen H.G."/>
            <person name="Chettri P."/>
            <person name="Cox M.P."/>
            <person name="Datema E."/>
            <person name="de Vries R.P."/>
            <person name="Dhillon B."/>
            <person name="Ganley A.R."/>
            <person name="Griffiths S.A."/>
            <person name="Guo Y."/>
            <person name="Hamelin R.C."/>
            <person name="Henrissat B."/>
            <person name="Kabir M.S."/>
            <person name="Jashni M.K."/>
            <person name="Kema G."/>
            <person name="Klaubauf S."/>
            <person name="Lapidus A."/>
            <person name="Levasseur A."/>
            <person name="Lindquist E."/>
            <person name="Mehrabi R."/>
            <person name="Ohm R.A."/>
            <person name="Owen T.J."/>
            <person name="Salamov A."/>
            <person name="Schwelm A."/>
            <person name="Schijlen E."/>
            <person name="Sun H."/>
            <person name="van den Burg H.A."/>
            <person name="van Ham R.C.H.J."/>
            <person name="Zhang S."/>
            <person name="Goodwin S.B."/>
            <person name="Grigoriev I.V."/>
            <person name="Collemare J."/>
            <person name="Bradshaw R.E."/>
        </authorList>
    </citation>
    <scope>NUCLEOTIDE SEQUENCE [LARGE SCALE GENOMIC DNA]</scope>
    <source>
        <strain evidence="7">NZE10 / CBS 128990</strain>
    </source>
</reference>
<dbReference type="GO" id="GO:0070403">
    <property type="term" value="F:NAD+ binding"/>
    <property type="evidence" value="ECO:0007669"/>
    <property type="project" value="InterPro"/>
</dbReference>
<dbReference type="AlphaFoldDB" id="M2YJA7"/>
<feature type="binding site" evidence="4">
    <location>
        <position position="175"/>
    </location>
    <ligand>
        <name>Zn(2+)</name>
        <dbReference type="ChEBI" id="CHEBI:29105"/>
    </ligand>
</feature>
<keyword evidence="3" id="KW-0520">NAD</keyword>
<reference evidence="6 7" key="2">
    <citation type="journal article" date="2012" name="PLoS Pathog.">
        <title>Diverse lifestyles and strategies of plant pathogenesis encoded in the genomes of eighteen Dothideomycetes fungi.</title>
        <authorList>
            <person name="Ohm R.A."/>
            <person name="Feau N."/>
            <person name="Henrissat B."/>
            <person name="Schoch C.L."/>
            <person name="Horwitz B.A."/>
            <person name="Barry K.W."/>
            <person name="Condon B.J."/>
            <person name="Copeland A.C."/>
            <person name="Dhillon B."/>
            <person name="Glaser F."/>
            <person name="Hesse C.N."/>
            <person name="Kosti I."/>
            <person name="LaButti K."/>
            <person name="Lindquist E.A."/>
            <person name="Lucas S."/>
            <person name="Salamov A.A."/>
            <person name="Bradshaw R.E."/>
            <person name="Ciuffetti L."/>
            <person name="Hamelin R.C."/>
            <person name="Kema G.H.J."/>
            <person name="Lawrence C."/>
            <person name="Scott J.A."/>
            <person name="Spatafora J.W."/>
            <person name="Turgeon B.G."/>
            <person name="de Wit P.J.G.M."/>
            <person name="Zhong S."/>
            <person name="Goodwin S.B."/>
            <person name="Grigoriev I.V."/>
        </authorList>
    </citation>
    <scope>NUCLEOTIDE SEQUENCE [LARGE SCALE GENOMIC DNA]</scope>
    <source>
        <strain evidence="7">NZE10 / CBS 128990</strain>
    </source>
</reference>
<feature type="domain" description="Deacetylase sirtuin-type" evidence="5">
    <location>
        <begin position="1"/>
        <end position="279"/>
    </location>
</feature>
<feature type="binding site" evidence="4">
    <location>
        <position position="178"/>
    </location>
    <ligand>
        <name>Zn(2+)</name>
        <dbReference type="ChEBI" id="CHEBI:29105"/>
    </ligand>
</feature>
<keyword evidence="4" id="KW-0862">Zinc</keyword>
<dbReference type="Pfam" id="PF02146">
    <property type="entry name" value="SIR2"/>
    <property type="match status" value="1"/>
</dbReference>
<dbReference type="InterPro" id="IPR026590">
    <property type="entry name" value="Ssirtuin_cat_dom"/>
</dbReference>
<evidence type="ECO:0000256" key="2">
    <source>
        <dbReference type="ARBA" id="ARBA00022679"/>
    </source>
</evidence>
<dbReference type="Gene3D" id="3.30.1600.10">
    <property type="entry name" value="SIR2/SIRT2 'Small Domain"/>
    <property type="match status" value="1"/>
</dbReference>
<dbReference type="PANTHER" id="PTHR11085">
    <property type="entry name" value="NAD-DEPENDENT PROTEIN DEACYLASE SIRTUIN-5, MITOCHONDRIAL-RELATED"/>
    <property type="match status" value="1"/>
</dbReference>
<dbReference type="PANTHER" id="PTHR11085:SF10">
    <property type="entry name" value="NAD-DEPENDENT PROTEIN DEACYLASE SIRTUIN-5, MITOCHONDRIAL-RELATED"/>
    <property type="match status" value="1"/>
</dbReference>
<dbReference type="OMA" id="KWIAAGP"/>
<dbReference type="HOGENOM" id="CLU_023643_3_1_1"/>
<sequence>MSADIPTLVELLRSSQFVLALLGAGLSATSGLPTFRGTGSCWRGRDIKSLATRTAFANDPVLVWQFYEQRRQQALWAQPNQGHIAIARLAHQKEHFLAITQNIDGLSERAGHAVSKLAPIHGSLFTAKCFDPNCTFETWNYNSLPLAPSLCLSNTVLVDPTVPLLPVQIHELPHCPQCRGNLLRPGVVWFGEQLPLGLLSRVDDWLDQLPRVDLLLVVGTSCRVFPAAEYITRSREKGAKIAHFNLEADEAYTSSSDWFVQGDAAITLADVVNLAFERA</sequence>
<dbReference type="GO" id="GO:0046872">
    <property type="term" value="F:metal ion binding"/>
    <property type="evidence" value="ECO:0007669"/>
    <property type="project" value="UniProtKB-KW"/>
</dbReference>
<dbReference type="EMBL" id="KB446546">
    <property type="protein sequence ID" value="EME39020.1"/>
    <property type="molecule type" value="Genomic_DNA"/>
</dbReference>
<dbReference type="OrthoDB" id="424302at2759"/>
<name>M2YJA7_DOTSN</name>
<protein>
    <recommendedName>
        <fullName evidence="5">Deacetylase sirtuin-type domain-containing protein</fullName>
    </recommendedName>
</protein>
<dbReference type="InterPro" id="IPR026591">
    <property type="entry name" value="Sirtuin_cat_small_dom_sf"/>
</dbReference>
<dbReference type="PROSITE" id="PS50305">
    <property type="entry name" value="SIRTUIN"/>
    <property type="match status" value="1"/>
</dbReference>
<comment type="similarity">
    <text evidence="1">Belongs to the sirtuin family. Class I subfamily.</text>
</comment>
<dbReference type="InterPro" id="IPR029035">
    <property type="entry name" value="DHS-like_NAD/FAD-binding_dom"/>
</dbReference>
<gene>
    <name evidence="6" type="ORF">DOTSEDRAFT_181103</name>
</gene>
<evidence type="ECO:0000259" key="5">
    <source>
        <dbReference type="PROSITE" id="PS50305"/>
    </source>
</evidence>
<dbReference type="STRING" id="675120.M2YJA7"/>
<accession>M2YJA7</accession>
<feature type="binding site" evidence="4">
    <location>
        <position position="134"/>
    </location>
    <ligand>
        <name>Zn(2+)</name>
        <dbReference type="ChEBI" id="CHEBI:29105"/>
    </ligand>
</feature>
<keyword evidence="7" id="KW-1185">Reference proteome</keyword>
<dbReference type="GO" id="GO:0017136">
    <property type="term" value="F:histone deacetylase activity, NAD-dependent"/>
    <property type="evidence" value="ECO:0007669"/>
    <property type="project" value="TreeGrafter"/>
</dbReference>
<dbReference type="InterPro" id="IPR050134">
    <property type="entry name" value="NAD-dep_sirtuin_deacylases"/>
</dbReference>
<dbReference type="InterPro" id="IPR003000">
    <property type="entry name" value="Sirtuin"/>
</dbReference>
<evidence type="ECO:0000256" key="3">
    <source>
        <dbReference type="ARBA" id="ARBA00023027"/>
    </source>
</evidence>
<evidence type="ECO:0000256" key="4">
    <source>
        <dbReference type="PROSITE-ProRule" id="PRU00236"/>
    </source>
</evidence>
<feature type="active site" description="Proton acceptor" evidence="4">
    <location>
        <position position="121"/>
    </location>
</feature>
<evidence type="ECO:0000313" key="6">
    <source>
        <dbReference type="EMBL" id="EME39020.1"/>
    </source>
</evidence>
<feature type="binding site" evidence="4">
    <location>
        <position position="129"/>
    </location>
    <ligand>
        <name>Zn(2+)</name>
        <dbReference type="ChEBI" id="CHEBI:29105"/>
    </ligand>
</feature>